<keyword evidence="1" id="KW-0805">Transcription regulation</keyword>
<dbReference type="InterPro" id="IPR002818">
    <property type="entry name" value="DJ-1/PfpI"/>
</dbReference>
<organism evidence="4 5">
    <name type="scientific">Stappia sediminis</name>
    <dbReference type="NCBI Taxonomy" id="2692190"/>
    <lineage>
        <taxon>Bacteria</taxon>
        <taxon>Pseudomonadati</taxon>
        <taxon>Pseudomonadota</taxon>
        <taxon>Alphaproteobacteria</taxon>
        <taxon>Hyphomicrobiales</taxon>
        <taxon>Stappiaceae</taxon>
        <taxon>Stappia</taxon>
    </lineage>
</organism>
<dbReference type="Gene3D" id="1.10.10.60">
    <property type="entry name" value="Homeodomain-like"/>
    <property type="match status" value="1"/>
</dbReference>
<accession>A0A7X3S753</accession>
<dbReference type="PANTHER" id="PTHR43130:SF3">
    <property type="entry name" value="HTH-TYPE TRANSCRIPTIONAL REGULATOR RV1931C"/>
    <property type="match status" value="1"/>
</dbReference>
<sequence>MTKVIALAFEDVQLLDITGPLQVFSSASSLDEAATYETEIVSLSGGPVRSSAGIVLESSPASDIASFEAATVLIPGGPGIHRMQAEFQDEMCSVIRRAASEGARIVSVCSGALLLARTGLLDGGTATTHWRWCEKLAQEHPEVHVDHDAIFSRINGKLWTSAGVTAGIDLALALVEEDHGRSLSIAVARELVVFLRRHGGQAQFSAALLRQGATDKGEFDALHAWILERLDQRMTVETLAAQCCMSPRSFARRYKDATGRTPAKAIEALRIESAARLIGETSLSIPQIATRCGFASRTHLVQAWKRQLRGSFPQR</sequence>
<dbReference type="SUPFAM" id="SSF46689">
    <property type="entry name" value="Homeodomain-like"/>
    <property type="match status" value="2"/>
</dbReference>
<keyword evidence="2" id="KW-0804">Transcription</keyword>
<protein>
    <submittedName>
        <fullName evidence="4">Helix-turn-helix domain-containing protein</fullName>
    </submittedName>
</protein>
<evidence type="ECO:0000313" key="5">
    <source>
        <dbReference type="Proteomes" id="UP000433101"/>
    </source>
</evidence>
<dbReference type="Pfam" id="PF12833">
    <property type="entry name" value="HTH_18"/>
    <property type="match status" value="1"/>
</dbReference>
<dbReference type="CDD" id="cd03137">
    <property type="entry name" value="GATase1_AraC_1"/>
    <property type="match status" value="1"/>
</dbReference>
<dbReference type="InterPro" id="IPR052158">
    <property type="entry name" value="INH-QAR"/>
</dbReference>
<evidence type="ECO:0000256" key="2">
    <source>
        <dbReference type="ARBA" id="ARBA00023163"/>
    </source>
</evidence>
<evidence type="ECO:0000256" key="1">
    <source>
        <dbReference type="ARBA" id="ARBA00023015"/>
    </source>
</evidence>
<keyword evidence="5" id="KW-1185">Reference proteome</keyword>
<evidence type="ECO:0000259" key="3">
    <source>
        <dbReference type="PROSITE" id="PS01124"/>
    </source>
</evidence>
<dbReference type="Pfam" id="PF01965">
    <property type="entry name" value="DJ-1_PfpI"/>
    <property type="match status" value="1"/>
</dbReference>
<dbReference type="Proteomes" id="UP000433101">
    <property type="component" value="Unassembled WGS sequence"/>
</dbReference>
<dbReference type="SMART" id="SM00342">
    <property type="entry name" value="HTH_ARAC"/>
    <property type="match status" value="1"/>
</dbReference>
<dbReference type="PROSITE" id="PS01124">
    <property type="entry name" value="HTH_ARAC_FAMILY_2"/>
    <property type="match status" value="1"/>
</dbReference>
<name>A0A7X3S753_9HYPH</name>
<dbReference type="GO" id="GO:0043565">
    <property type="term" value="F:sequence-specific DNA binding"/>
    <property type="evidence" value="ECO:0007669"/>
    <property type="project" value="InterPro"/>
</dbReference>
<proteinExistence type="predicted"/>
<feature type="domain" description="HTH araC/xylS-type" evidence="3">
    <location>
        <begin position="220"/>
        <end position="315"/>
    </location>
</feature>
<dbReference type="RefSeq" id="WP_160774636.1">
    <property type="nucleotide sequence ID" value="NZ_WUMV01000002.1"/>
</dbReference>
<dbReference type="SUPFAM" id="SSF52317">
    <property type="entry name" value="Class I glutamine amidotransferase-like"/>
    <property type="match status" value="1"/>
</dbReference>
<dbReference type="InterPro" id="IPR009057">
    <property type="entry name" value="Homeodomain-like_sf"/>
</dbReference>
<evidence type="ECO:0000313" key="4">
    <source>
        <dbReference type="EMBL" id="MXN64410.1"/>
    </source>
</evidence>
<dbReference type="AlphaFoldDB" id="A0A7X3S753"/>
<dbReference type="InterPro" id="IPR029062">
    <property type="entry name" value="Class_I_gatase-like"/>
</dbReference>
<gene>
    <name evidence="4" type="ORF">GR183_05795</name>
</gene>
<dbReference type="Gene3D" id="3.40.50.880">
    <property type="match status" value="1"/>
</dbReference>
<dbReference type="PANTHER" id="PTHR43130">
    <property type="entry name" value="ARAC-FAMILY TRANSCRIPTIONAL REGULATOR"/>
    <property type="match status" value="1"/>
</dbReference>
<comment type="caution">
    <text evidence="4">The sequence shown here is derived from an EMBL/GenBank/DDBJ whole genome shotgun (WGS) entry which is preliminary data.</text>
</comment>
<dbReference type="EMBL" id="WUMV01000002">
    <property type="protein sequence ID" value="MXN64410.1"/>
    <property type="molecule type" value="Genomic_DNA"/>
</dbReference>
<dbReference type="GO" id="GO:0003700">
    <property type="term" value="F:DNA-binding transcription factor activity"/>
    <property type="evidence" value="ECO:0007669"/>
    <property type="project" value="InterPro"/>
</dbReference>
<reference evidence="4 5" key="1">
    <citation type="submission" date="2019-12" db="EMBL/GenBank/DDBJ databases">
        <authorList>
            <person name="Li M."/>
        </authorList>
    </citation>
    <scope>NUCLEOTIDE SEQUENCE [LARGE SCALE GENOMIC DNA]</scope>
    <source>
        <strain evidence="4 5">GBMRC 2046</strain>
    </source>
</reference>
<dbReference type="InterPro" id="IPR018060">
    <property type="entry name" value="HTH_AraC"/>
</dbReference>